<dbReference type="EMBL" id="JASSZA010000020">
    <property type="protein sequence ID" value="KAK2086270.1"/>
    <property type="molecule type" value="Genomic_DNA"/>
</dbReference>
<comment type="caution">
    <text evidence="1">The sequence shown here is derived from an EMBL/GenBank/DDBJ whole genome shotgun (WGS) entry which is preliminary data.</text>
</comment>
<protein>
    <submittedName>
        <fullName evidence="1">Uncharacterized protein</fullName>
    </submittedName>
</protein>
<dbReference type="SUPFAM" id="SSF53067">
    <property type="entry name" value="Actin-like ATPase domain"/>
    <property type="match status" value="1"/>
</dbReference>
<evidence type="ECO:0000313" key="1">
    <source>
        <dbReference type="EMBL" id="KAK2086270.1"/>
    </source>
</evidence>
<organism evidence="1 2">
    <name type="scientific">Saguinus oedipus</name>
    <name type="common">Cotton-top tamarin</name>
    <name type="synonym">Oedipomidas oedipus</name>
    <dbReference type="NCBI Taxonomy" id="9490"/>
    <lineage>
        <taxon>Eukaryota</taxon>
        <taxon>Metazoa</taxon>
        <taxon>Chordata</taxon>
        <taxon>Craniata</taxon>
        <taxon>Vertebrata</taxon>
        <taxon>Euteleostomi</taxon>
        <taxon>Mammalia</taxon>
        <taxon>Eutheria</taxon>
        <taxon>Euarchontoglires</taxon>
        <taxon>Primates</taxon>
        <taxon>Haplorrhini</taxon>
        <taxon>Platyrrhini</taxon>
        <taxon>Cebidae</taxon>
        <taxon>Callitrichinae</taxon>
        <taxon>Saguinus</taxon>
    </lineage>
</organism>
<proteinExistence type="predicted"/>
<gene>
    <name evidence="1" type="ORF">P7K49_035695</name>
</gene>
<dbReference type="Pfam" id="PF00022">
    <property type="entry name" value="Actin"/>
    <property type="match status" value="1"/>
</dbReference>
<dbReference type="PANTHER" id="PTHR11937">
    <property type="entry name" value="ACTIN"/>
    <property type="match status" value="1"/>
</dbReference>
<dbReference type="InterPro" id="IPR004000">
    <property type="entry name" value="Actin"/>
</dbReference>
<keyword evidence="2" id="KW-1185">Reference proteome</keyword>
<dbReference type="Gene3D" id="3.30.420.40">
    <property type="match status" value="1"/>
</dbReference>
<sequence length="80" mass="9006">MAPACAKLALLGTVPPEPCSLHCRASWHQGMMMGRGQKDSYLGDEAQSKCSILTLKCPVEHCIITSWDDMEKIWHHTFYN</sequence>
<evidence type="ECO:0000313" key="2">
    <source>
        <dbReference type="Proteomes" id="UP001266305"/>
    </source>
</evidence>
<dbReference type="InterPro" id="IPR043129">
    <property type="entry name" value="ATPase_NBD"/>
</dbReference>
<dbReference type="Proteomes" id="UP001266305">
    <property type="component" value="Unassembled WGS sequence"/>
</dbReference>
<accession>A0ABQ9TNB4</accession>
<reference evidence="1 2" key="1">
    <citation type="submission" date="2023-05" db="EMBL/GenBank/DDBJ databases">
        <title>B98-5 Cell Line De Novo Hybrid Assembly: An Optical Mapping Approach.</title>
        <authorList>
            <person name="Kananen K."/>
            <person name="Auerbach J.A."/>
            <person name="Kautto E."/>
            <person name="Blachly J.S."/>
        </authorList>
    </citation>
    <scope>NUCLEOTIDE SEQUENCE [LARGE SCALE GENOMIC DNA]</scope>
    <source>
        <strain evidence="1">B95-8</strain>
        <tissue evidence="1">Cell line</tissue>
    </source>
</reference>
<name>A0ABQ9TNB4_SAGOE</name>
<dbReference type="PRINTS" id="PR00190">
    <property type="entry name" value="ACTIN"/>
</dbReference>